<accession>A0A9E7E3M1</accession>
<sequence length="121" mass="12693">MPKKPAIRFIGGDDKHGQVFVVETHAPAGYELGSHVHKHAHTSVLVAGKAEVIVAGVSRIYEGYNLITVPANTTHTVKAITDITWLCLWAGDLAPKEEAEASLKLSSGSACDSCPGGCTKG</sequence>
<organism evidence="1 2">
    <name type="scientific">Xanthomonas phage Mallos</name>
    <dbReference type="NCBI Taxonomy" id="2939131"/>
    <lineage>
        <taxon>Viruses</taxon>
        <taxon>Duplodnaviria</taxon>
        <taxon>Heunggongvirae</taxon>
        <taxon>Uroviricota</taxon>
        <taxon>Caudoviricetes</taxon>
        <taxon>Mesyanzhinovviridae</taxon>
        <taxon>Bradleyvirinae</taxon>
        <taxon>Mallosvirus</taxon>
        <taxon>Mallosvirus mallos</taxon>
    </lineage>
</organism>
<evidence type="ECO:0000313" key="2">
    <source>
        <dbReference type="Proteomes" id="UP001056460"/>
    </source>
</evidence>
<protein>
    <submittedName>
        <fullName evidence="1">Uncharacterized protein</fullName>
    </submittedName>
</protein>
<name>A0A9E7E3M1_9CAUD</name>
<proteinExistence type="predicted"/>
<dbReference type="InterPro" id="IPR014710">
    <property type="entry name" value="RmlC-like_jellyroll"/>
</dbReference>
<dbReference type="Gene3D" id="2.60.120.10">
    <property type="entry name" value="Jelly Rolls"/>
    <property type="match status" value="1"/>
</dbReference>
<keyword evidence="2" id="KW-1185">Reference proteome</keyword>
<reference evidence="1" key="1">
    <citation type="journal article" date="2022" name="Viruses">
        <title>Isolation of novel Xanthomonas phages for the plant pathogens X. translucens and X. campestris.</title>
        <authorList>
            <person name="Erdrich S.H."/>
            <person name="Sharma V."/>
            <person name="Schurr U."/>
            <person name="Arsova B."/>
            <person name="Frunzke J."/>
        </authorList>
    </citation>
    <scope>NUCLEOTIDE SEQUENCE</scope>
</reference>
<dbReference type="SUPFAM" id="SSF51182">
    <property type="entry name" value="RmlC-like cupins"/>
    <property type="match status" value="1"/>
</dbReference>
<gene>
    <name evidence="1" type="ORF">Mallos_BL60077</name>
</gene>
<dbReference type="EMBL" id="ON189047">
    <property type="protein sequence ID" value="URA07185.1"/>
    <property type="molecule type" value="Genomic_DNA"/>
</dbReference>
<dbReference type="Proteomes" id="UP001056460">
    <property type="component" value="Segment"/>
</dbReference>
<evidence type="ECO:0000313" key="1">
    <source>
        <dbReference type="EMBL" id="URA07185.1"/>
    </source>
</evidence>
<dbReference type="InterPro" id="IPR011051">
    <property type="entry name" value="RmlC_Cupin_sf"/>
</dbReference>